<evidence type="ECO:0000313" key="1">
    <source>
        <dbReference type="EMBL" id="EME41309.1"/>
    </source>
</evidence>
<reference evidence="1 2" key="2">
    <citation type="journal article" date="2012" name="PLoS Pathog.">
        <title>Diverse lifestyles and strategies of plant pathogenesis encoded in the genomes of eighteen Dothideomycetes fungi.</title>
        <authorList>
            <person name="Ohm R.A."/>
            <person name="Feau N."/>
            <person name="Henrissat B."/>
            <person name="Schoch C.L."/>
            <person name="Horwitz B.A."/>
            <person name="Barry K.W."/>
            <person name="Condon B.J."/>
            <person name="Copeland A.C."/>
            <person name="Dhillon B."/>
            <person name="Glaser F."/>
            <person name="Hesse C.N."/>
            <person name="Kosti I."/>
            <person name="LaButti K."/>
            <person name="Lindquist E.A."/>
            <person name="Lucas S."/>
            <person name="Salamov A.A."/>
            <person name="Bradshaw R.E."/>
            <person name="Ciuffetti L."/>
            <person name="Hamelin R.C."/>
            <person name="Kema G.H.J."/>
            <person name="Lawrence C."/>
            <person name="Scott J.A."/>
            <person name="Spatafora J.W."/>
            <person name="Turgeon B.G."/>
            <person name="de Wit P.J.G.M."/>
            <person name="Zhong S."/>
            <person name="Goodwin S.B."/>
            <person name="Grigoriev I.V."/>
        </authorList>
    </citation>
    <scope>NUCLEOTIDE SEQUENCE [LARGE SCALE GENOMIC DNA]</scope>
    <source>
        <strain evidence="2">NZE10 / CBS 128990</strain>
    </source>
</reference>
<dbReference type="OMA" id="SATCEDE"/>
<proteinExistence type="predicted"/>
<sequence length="295" mass="32891">MTKLSNFNIENSSDSDVAKMGRCTPDRGQPCALLRDAGIPSVVWFEDAIRVYGVPTVLFGLYLLVLDIDTAAKLLQDHQWTIVGQYDAKIGNAELDPNEHPQRRLVPRVTEGTPDIWGPSVDGTWTPTVVLLPITQWNYSFEKASVATNFVPELENLVDAFIDSLLDSAEEPRLRTRLSVQLACLYGDAREIKSADFAESLLNEHVQYHYLACAGMSFGSVHSIAHQRRTRQALREGKFQLQENGSATCEDEDLFTDAVEARLLASLPDPASPARMPSLVSPCRRRKTCEQREIS</sequence>
<dbReference type="Proteomes" id="UP000016933">
    <property type="component" value="Unassembled WGS sequence"/>
</dbReference>
<reference evidence="2" key="1">
    <citation type="journal article" date="2012" name="PLoS Genet.">
        <title>The genomes of the fungal plant pathogens Cladosporium fulvum and Dothistroma septosporum reveal adaptation to different hosts and lifestyles but also signatures of common ancestry.</title>
        <authorList>
            <person name="de Wit P.J.G.M."/>
            <person name="van der Burgt A."/>
            <person name="Oekmen B."/>
            <person name="Stergiopoulos I."/>
            <person name="Abd-Elsalam K.A."/>
            <person name="Aerts A.L."/>
            <person name="Bahkali A.H."/>
            <person name="Beenen H.G."/>
            <person name="Chettri P."/>
            <person name="Cox M.P."/>
            <person name="Datema E."/>
            <person name="de Vries R.P."/>
            <person name="Dhillon B."/>
            <person name="Ganley A.R."/>
            <person name="Griffiths S.A."/>
            <person name="Guo Y."/>
            <person name="Hamelin R.C."/>
            <person name="Henrissat B."/>
            <person name="Kabir M.S."/>
            <person name="Jashni M.K."/>
            <person name="Kema G."/>
            <person name="Klaubauf S."/>
            <person name="Lapidus A."/>
            <person name="Levasseur A."/>
            <person name="Lindquist E."/>
            <person name="Mehrabi R."/>
            <person name="Ohm R.A."/>
            <person name="Owen T.J."/>
            <person name="Salamov A."/>
            <person name="Schwelm A."/>
            <person name="Schijlen E."/>
            <person name="Sun H."/>
            <person name="van den Burg H.A."/>
            <person name="van Ham R.C.H.J."/>
            <person name="Zhang S."/>
            <person name="Goodwin S.B."/>
            <person name="Grigoriev I.V."/>
            <person name="Collemare J."/>
            <person name="Bradshaw R.E."/>
        </authorList>
    </citation>
    <scope>NUCLEOTIDE SEQUENCE [LARGE SCALE GENOMIC DNA]</scope>
    <source>
        <strain evidence="2">NZE10 / CBS 128990</strain>
    </source>
</reference>
<name>N1PGQ8_DOTSN</name>
<protein>
    <submittedName>
        <fullName evidence="1">Uncharacterized protein</fullName>
    </submittedName>
</protein>
<organism evidence="1 2">
    <name type="scientific">Dothistroma septosporum (strain NZE10 / CBS 128990)</name>
    <name type="common">Red band needle blight fungus</name>
    <name type="synonym">Mycosphaerella pini</name>
    <dbReference type="NCBI Taxonomy" id="675120"/>
    <lineage>
        <taxon>Eukaryota</taxon>
        <taxon>Fungi</taxon>
        <taxon>Dikarya</taxon>
        <taxon>Ascomycota</taxon>
        <taxon>Pezizomycotina</taxon>
        <taxon>Dothideomycetes</taxon>
        <taxon>Dothideomycetidae</taxon>
        <taxon>Mycosphaerellales</taxon>
        <taxon>Mycosphaerellaceae</taxon>
        <taxon>Dothistroma</taxon>
    </lineage>
</organism>
<dbReference type="AlphaFoldDB" id="N1PGQ8"/>
<dbReference type="OrthoDB" id="2730545at2759"/>
<dbReference type="eggNOG" id="ENOG502TAUQ">
    <property type="taxonomic scope" value="Eukaryota"/>
</dbReference>
<dbReference type="HOGENOM" id="CLU_082158_0_0_1"/>
<gene>
    <name evidence="1" type="ORF">DOTSEDRAFT_73649</name>
</gene>
<keyword evidence="2" id="KW-1185">Reference proteome</keyword>
<accession>N1PGQ8</accession>
<evidence type="ECO:0000313" key="2">
    <source>
        <dbReference type="Proteomes" id="UP000016933"/>
    </source>
</evidence>
<dbReference type="EMBL" id="KB446542">
    <property type="protein sequence ID" value="EME41309.1"/>
    <property type="molecule type" value="Genomic_DNA"/>
</dbReference>